<dbReference type="InterPro" id="IPR002033">
    <property type="entry name" value="TatC"/>
</dbReference>
<comment type="caution">
    <text evidence="6">The sequence shown here is derived from an EMBL/GenBank/DDBJ whole genome shotgun (WGS) entry which is preliminary data.</text>
</comment>
<feature type="transmembrane region" description="Helical" evidence="5">
    <location>
        <begin position="28"/>
        <end position="50"/>
    </location>
</feature>
<evidence type="ECO:0000256" key="1">
    <source>
        <dbReference type="ARBA" id="ARBA00004141"/>
    </source>
</evidence>
<dbReference type="NCBIfam" id="TIGR00945">
    <property type="entry name" value="tatC"/>
    <property type="match status" value="1"/>
</dbReference>
<keyword evidence="5" id="KW-0813">Transport</keyword>
<dbReference type="GO" id="GO:0009977">
    <property type="term" value="F:proton motive force dependent protein transmembrane transporter activity"/>
    <property type="evidence" value="ECO:0007669"/>
    <property type="project" value="TreeGrafter"/>
</dbReference>
<keyword evidence="5" id="KW-1003">Cell membrane</keyword>
<evidence type="ECO:0000256" key="3">
    <source>
        <dbReference type="ARBA" id="ARBA00022989"/>
    </source>
</evidence>
<keyword evidence="7" id="KW-1185">Reference proteome</keyword>
<dbReference type="PANTHER" id="PTHR30371">
    <property type="entry name" value="SEC-INDEPENDENT PROTEIN TRANSLOCASE PROTEIN TATC"/>
    <property type="match status" value="1"/>
</dbReference>
<protein>
    <recommendedName>
        <fullName evidence="5">Sec-independent protein translocase protein TatC</fullName>
    </recommendedName>
</protein>
<keyword evidence="3 5" id="KW-1133">Transmembrane helix</keyword>
<feature type="transmembrane region" description="Helical" evidence="5">
    <location>
        <begin position="160"/>
        <end position="186"/>
    </location>
</feature>
<comment type="subcellular location">
    <subcellularLocation>
        <location evidence="5">Cell membrane</location>
        <topology evidence="5">Multi-pass membrane protein</topology>
    </subcellularLocation>
    <subcellularLocation>
        <location evidence="1">Membrane</location>
        <topology evidence="1">Multi-pass membrane protein</topology>
    </subcellularLocation>
</comment>
<accession>A0A841L0V6</accession>
<keyword evidence="5" id="KW-0811">Translocation</keyword>
<keyword evidence="2 5" id="KW-0812">Transmembrane</keyword>
<evidence type="ECO:0000313" key="6">
    <source>
        <dbReference type="EMBL" id="MBB6216005.1"/>
    </source>
</evidence>
<dbReference type="PANTHER" id="PTHR30371:SF0">
    <property type="entry name" value="SEC-INDEPENDENT PROTEIN TRANSLOCASE PROTEIN TATC, CHLOROPLASTIC-RELATED"/>
    <property type="match status" value="1"/>
</dbReference>
<name>A0A841L0V6_9FIRM</name>
<comment type="function">
    <text evidence="5">Part of the twin-arginine translocation (Tat) system that transports large folded proteins containing a characteristic twin-arginine motif in their signal peptide across membranes.</text>
</comment>
<organism evidence="6 7">
    <name type="scientific">Anaerosolibacter carboniphilus</name>
    <dbReference type="NCBI Taxonomy" id="1417629"/>
    <lineage>
        <taxon>Bacteria</taxon>
        <taxon>Bacillati</taxon>
        <taxon>Bacillota</taxon>
        <taxon>Clostridia</taxon>
        <taxon>Peptostreptococcales</taxon>
        <taxon>Thermotaleaceae</taxon>
        <taxon>Anaerosolibacter</taxon>
    </lineage>
</organism>
<dbReference type="PRINTS" id="PR01840">
    <property type="entry name" value="TATCFAMILY"/>
</dbReference>
<dbReference type="AlphaFoldDB" id="A0A841L0V6"/>
<dbReference type="EMBL" id="JACHEN010000011">
    <property type="protein sequence ID" value="MBB6216005.1"/>
    <property type="molecule type" value="Genomic_DNA"/>
</dbReference>
<keyword evidence="4 5" id="KW-0472">Membrane</keyword>
<evidence type="ECO:0000313" key="7">
    <source>
        <dbReference type="Proteomes" id="UP000579281"/>
    </source>
</evidence>
<dbReference type="GO" id="GO:0033281">
    <property type="term" value="C:TAT protein transport complex"/>
    <property type="evidence" value="ECO:0007669"/>
    <property type="project" value="UniProtKB-UniRule"/>
</dbReference>
<evidence type="ECO:0000256" key="2">
    <source>
        <dbReference type="ARBA" id="ARBA00022692"/>
    </source>
</evidence>
<dbReference type="GO" id="GO:0065002">
    <property type="term" value="P:intracellular protein transmembrane transport"/>
    <property type="evidence" value="ECO:0007669"/>
    <property type="project" value="TreeGrafter"/>
</dbReference>
<keyword evidence="5" id="KW-0653">Protein transport</keyword>
<comment type="similarity">
    <text evidence="5">Belongs to the TatC family.</text>
</comment>
<comment type="subunit">
    <text evidence="5">Forms a complex with TatA.</text>
</comment>
<dbReference type="HAMAP" id="MF_00902">
    <property type="entry name" value="TatC"/>
    <property type="match status" value="1"/>
</dbReference>
<dbReference type="Proteomes" id="UP000579281">
    <property type="component" value="Unassembled WGS sequence"/>
</dbReference>
<gene>
    <name evidence="5" type="primary">tatC</name>
    <name evidence="6" type="ORF">HNQ80_002096</name>
</gene>
<dbReference type="Pfam" id="PF00902">
    <property type="entry name" value="TatC"/>
    <property type="match status" value="1"/>
</dbReference>
<evidence type="ECO:0000256" key="5">
    <source>
        <dbReference type="HAMAP-Rule" id="MF_00902"/>
    </source>
</evidence>
<sequence length="251" mass="28616">MMKSITRGPKDEKNLTLVEHLAELRKRIIYSALLFILSVGFCYSFVEIIVKDIIDLARNVEFVFIAPAELLMSYIKISLIGGLIISAPFLIFQVWLFIIPELKNKEKRLIFFSLLLGSIFFITGVAFAYFVVVPTMLVFFMGFQMDAIRPMLSFNSYLSFVLSTIFTFGTIFELPILMVLLSRFGILKVSFLKENRKFIILIIFVFAAILTPPDVISQIILAGPMILLAEIGIFLSGLVEKKRENIIMNEE</sequence>
<feature type="transmembrane region" description="Helical" evidence="5">
    <location>
        <begin position="110"/>
        <end position="140"/>
    </location>
</feature>
<reference evidence="6 7" key="1">
    <citation type="submission" date="2020-08" db="EMBL/GenBank/DDBJ databases">
        <title>Genomic Encyclopedia of Type Strains, Phase IV (KMG-IV): sequencing the most valuable type-strain genomes for metagenomic binning, comparative biology and taxonomic classification.</title>
        <authorList>
            <person name="Goeker M."/>
        </authorList>
    </citation>
    <scope>NUCLEOTIDE SEQUENCE [LARGE SCALE GENOMIC DNA]</scope>
    <source>
        <strain evidence="6 7">DSM 103526</strain>
    </source>
</reference>
<feature type="transmembrane region" description="Helical" evidence="5">
    <location>
        <begin position="219"/>
        <end position="239"/>
    </location>
</feature>
<dbReference type="GO" id="GO:0043953">
    <property type="term" value="P:protein transport by the Tat complex"/>
    <property type="evidence" value="ECO:0007669"/>
    <property type="project" value="UniProtKB-UniRule"/>
</dbReference>
<evidence type="ECO:0000256" key="4">
    <source>
        <dbReference type="ARBA" id="ARBA00023136"/>
    </source>
</evidence>
<proteinExistence type="inferred from homology"/>
<feature type="transmembrane region" description="Helical" evidence="5">
    <location>
        <begin position="70"/>
        <end position="98"/>
    </location>
</feature>
<feature type="transmembrane region" description="Helical" evidence="5">
    <location>
        <begin position="198"/>
        <end position="213"/>
    </location>
</feature>